<organism evidence="3 4">
    <name type="scientific">Venturia effusa</name>
    <dbReference type="NCBI Taxonomy" id="50376"/>
    <lineage>
        <taxon>Eukaryota</taxon>
        <taxon>Fungi</taxon>
        <taxon>Dikarya</taxon>
        <taxon>Ascomycota</taxon>
        <taxon>Pezizomycotina</taxon>
        <taxon>Dothideomycetes</taxon>
        <taxon>Pleosporomycetidae</taxon>
        <taxon>Venturiales</taxon>
        <taxon>Venturiaceae</taxon>
        <taxon>Venturia</taxon>
    </lineage>
</organism>
<dbReference type="Pfam" id="PF04081">
    <property type="entry name" value="DNA_pol_delta_4"/>
    <property type="match status" value="1"/>
</dbReference>
<reference evidence="3 4" key="1">
    <citation type="submission" date="2019-07" db="EMBL/GenBank/DDBJ databases">
        <title>Finished genome of Venturia effusa.</title>
        <authorList>
            <person name="Young C.A."/>
            <person name="Cox M.P."/>
            <person name="Ganley A.R.D."/>
            <person name="David W.J."/>
        </authorList>
    </citation>
    <scope>NUCLEOTIDE SEQUENCE [LARGE SCALE GENOMIC DNA]</scope>
    <source>
        <strain evidence="4">albino</strain>
    </source>
</reference>
<dbReference type="GO" id="GO:0043625">
    <property type="term" value="C:delta DNA polymerase complex"/>
    <property type="evidence" value="ECO:0007669"/>
    <property type="project" value="TreeGrafter"/>
</dbReference>
<dbReference type="AlphaFoldDB" id="A0A517LCQ4"/>
<name>A0A517LCQ4_9PEZI</name>
<dbReference type="GO" id="GO:0000731">
    <property type="term" value="P:DNA synthesis involved in DNA repair"/>
    <property type="evidence" value="ECO:0007669"/>
    <property type="project" value="InterPro"/>
</dbReference>
<evidence type="ECO:0000313" key="3">
    <source>
        <dbReference type="EMBL" id="QDS73366.1"/>
    </source>
</evidence>
<dbReference type="InterPro" id="IPR007218">
    <property type="entry name" value="DNA_pol_delta_4"/>
</dbReference>
<dbReference type="GO" id="GO:0003887">
    <property type="term" value="F:DNA-directed DNA polymerase activity"/>
    <property type="evidence" value="ECO:0007669"/>
    <property type="project" value="TreeGrafter"/>
</dbReference>
<accession>A0A517LCQ4</accession>
<evidence type="ECO:0000313" key="4">
    <source>
        <dbReference type="Proteomes" id="UP000316270"/>
    </source>
</evidence>
<keyword evidence="4" id="KW-1185">Reference proteome</keyword>
<proteinExistence type="predicted"/>
<evidence type="ECO:0000256" key="1">
    <source>
        <dbReference type="SAM" id="Coils"/>
    </source>
</evidence>
<dbReference type="EMBL" id="CP042193">
    <property type="protein sequence ID" value="QDS73366.1"/>
    <property type="molecule type" value="Genomic_DNA"/>
</dbReference>
<feature type="coiled-coil region" evidence="1">
    <location>
        <begin position="161"/>
        <end position="189"/>
    </location>
</feature>
<feature type="region of interest" description="Disordered" evidence="2">
    <location>
        <begin position="1"/>
        <end position="45"/>
    </location>
</feature>
<protein>
    <recommendedName>
        <fullName evidence="5">DNA polymerase delta subunit 4</fullName>
    </recommendedName>
</protein>
<dbReference type="PANTHER" id="PTHR14303:SF0">
    <property type="entry name" value="DNA POLYMERASE DELTA SUBUNIT 4"/>
    <property type="match status" value="1"/>
</dbReference>
<dbReference type="PANTHER" id="PTHR14303">
    <property type="entry name" value="DNA POLYMERASE DELTA SUBUNIT 4"/>
    <property type="match status" value="1"/>
</dbReference>
<dbReference type="OrthoDB" id="337486at2759"/>
<sequence>MAPKSTRRTSSGPAAKRSSSKQATLAFHGATNKVTKPSVTAPGKAKKELDLAKLAVQSDAESIDAPTTSEIAVIEQAVSETKAPLTKEEQQAQKVSEAQIKKYWREKELARKFKRVHQEDLSLHEKVCREFDTDGRYGPCIGIARIRRWKRAQMLRLDPPIEVLAVLLKEQEENNIKAQRAHVDELMTSRFADTEVQK</sequence>
<dbReference type="GO" id="GO:0006261">
    <property type="term" value="P:DNA-templated DNA replication"/>
    <property type="evidence" value="ECO:0007669"/>
    <property type="project" value="TreeGrafter"/>
</dbReference>
<gene>
    <name evidence="3" type="ORF">FKW77_007141</name>
</gene>
<evidence type="ECO:0008006" key="5">
    <source>
        <dbReference type="Google" id="ProtNLM"/>
    </source>
</evidence>
<keyword evidence="1" id="KW-0175">Coiled coil</keyword>
<dbReference type="STRING" id="50376.A0A517LCQ4"/>
<evidence type="ECO:0000256" key="2">
    <source>
        <dbReference type="SAM" id="MobiDB-lite"/>
    </source>
</evidence>
<dbReference type="Proteomes" id="UP000316270">
    <property type="component" value="Chromosome 9"/>
</dbReference>